<feature type="binding site" description="covalent" evidence="14">
    <location>
        <position position="156"/>
    </location>
    <ligand>
        <name>heme</name>
        <dbReference type="ChEBI" id="CHEBI:30413"/>
        <label>3</label>
    </ligand>
</feature>
<gene>
    <name evidence="18" type="ORF">EYW49_03725</name>
</gene>
<feature type="domain" description="NapC/NirT cytochrome c N-terminal" evidence="17">
    <location>
        <begin position="27"/>
        <end position="198"/>
    </location>
</feature>
<feature type="binding site" description="covalent" evidence="14">
    <location>
        <position position="95"/>
    </location>
    <ligand>
        <name>heme</name>
        <dbReference type="ChEBI" id="CHEBI:30413"/>
        <label>2</label>
    </ligand>
</feature>
<dbReference type="EMBL" id="SJFN01000004">
    <property type="protein sequence ID" value="TBW40300.1"/>
    <property type="molecule type" value="Genomic_DNA"/>
</dbReference>
<comment type="cofactor">
    <cofactor evidence="14">
        <name>heme</name>
        <dbReference type="ChEBI" id="CHEBI:30413"/>
    </cofactor>
    <text evidence="14">Binds 4 heme groups per subunit.</text>
</comment>
<evidence type="ECO:0000256" key="4">
    <source>
        <dbReference type="ARBA" id="ARBA00022475"/>
    </source>
</evidence>
<dbReference type="Pfam" id="PF03264">
    <property type="entry name" value="Cytochrom_NNT"/>
    <property type="match status" value="1"/>
</dbReference>
<dbReference type="RefSeq" id="WP_131306337.1">
    <property type="nucleotide sequence ID" value="NZ_SJFN01000004.1"/>
</dbReference>
<keyword evidence="10 13" id="KW-0408">Iron</keyword>
<dbReference type="PANTHER" id="PTHR30333:SF1">
    <property type="entry name" value="CYTOCHROME C-TYPE PROTEIN NAPC"/>
    <property type="match status" value="1"/>
</dbReference>
<evidence type="ECO:0000256" key="10">
    <source>
        <dbReference type="ARBA" id="ARBA00023004"/>
    </source>
</evidence>
<feature type="binding site" description="covalent" evidence="14">
    <location>
        <position position="185"/>
    </location>
    <ligand>
        <name>heme</name>
        <dbReference type="ChEBI" id="CHEBI:30413"/>
        <label>4</label>
    </ligand>
</feature>
<evidence type="ECO:0000256" key="2">
    <source>
        <dbReference type="ARBA" id="ARBA00007395"/>
    </source>
</evidence>
<evidence type="ECO:0000313" key="19">
    <source>
        <dbReference type="Proteomes" id="UP000292781"/>
    </source>
</evidence>
<dbReference type="AlphaFoldDB" id="A0A4Q9VVU5"/>
<evidence type="ECO:0000256" key="7">
    <source>
        <dbReference type="ARBA" id="ARBA00022723"/>
    </source>
</evidence>
<feature type="binding site" description="axial binding residue" evidence="15">
    <location>
        <position position="96"/>
    </location>
    <ligand>
        <name>heme</name>
        <dbReference type="ChEBI" id="CHEBI:30413"/>
        <label>2</label>
    </ligand>
    <ligandPart>
        <name>Fe</name>
        <dbReference type="ChEBI" id="CHEBI:18248"/>
    </ligandPart>
</feature>
<keyword evidence="6 16" id="KW-0812">Transmembrane</keyword>
<reference evidence="18 19" key="1">
    <citation type="submission" date="2019-02" db="EMBL/GenBank/DDBJ databases">
        <title>Siculibacillus lacustris gen. nov., sp. nov., a new rosette-forming bacterium isolated from a freshwater crater lake (Lake St. Ana, Romania).</title>
        <authorList>
            <person name="Felfoldi T."/>
            <person name="Marton Z."/>
            <person name="Szabo A."/>
            <person name="Mentes A."/>
            <person name="Boka K."/>
            <person name="Marialigeti K."/>
            <person name="Mathe I."/>
            <person name="Koncz M."/>
            <person name="Schumann P."/>
            <person name="Toth E."/>
        </authorList>
    </citation>
    <scope>NUCLEOTIDE SEQUENCE [LARGE SCALE GENOMIC DNA]</scope>
    <source>
        <strain evidence="18 19">SA-279</strain>
    </source>
</reference>
<proteinExistence type="inferred from homology"/>
<feature type="binding site" description="axial binding residue" evidence="15">
    <location>
        <position position="194"/>
    </location>
    <ligand>
        <name>heme</name>
        <dbReference type="ChEBI" id="CHEBI:30413"/>
        <label>2</label>
    </ligand>
    <ligandPart>
        <name>Fe</name>
        <dbReference type="ChEBI" id="CHEBI:18248"/>
    </ligandPart>
</feature>
<dbReference type="GO" id="GO:0046872">
    <property type="term" value="F:metal ion binding"/>
    <property type="evidence" value="ECO:0007669"/>
    <property type="project" value="UniProtKB-KW"/>
</dbReference>
<evidence type="ECO:0000256" key="6">
    <source>
        <dbReference type="ARBA" id="ARBA00022692"/>
    </source>
</evidence>
<keyword evidence="9 16" id="KW-1133">Transmembrane helix</keyword>
<sequence>MTESLAPPSVRPGLLRRLWRFVWSPSGSIALGVLVAAGFFVGIVFWGGFHWALEMTNNEQFCISCHEMKDNVYAEYTSSPHFQNHSGVRATCPDCHVPKEWQYKLVRKIQASQELWGHFVTGSIWTREKFVDRRIELASHEWRRMKTTDSRECRNCHAFDSMDFTKQETRAAKQHQLAVDTGKTCIDCHQGIAHRLPQGGRDAYEAMLKTLASETAAAAPAK</sequence>
<feature type="binding site" description="covalent" evidence="14">
    <location>
        <position position="153"/>
    </location>
    <ligand>
        <name>heme</name>
        <dbReference type="ChEBI" id="CHEBI:30413"/>
        <label>3</label>
    </ligand>
</feature>
<keyword evidence="11 16" id="KW-0472">Membrane</keyword>
<evidence type="ECO:0000313" key="18">
    <source>
        <dbReference type="EMBL" id="TBW40300.1"/>
    </source>
</evidence>
<comment type="PTM">
    <text evidence="13">Binds 4 heme groups per subunit.</text>
</comment>
<evidence type="ECO:0000256" key="3">
    <source>
        <dbReference type="ARBA" id="ARBA00022448"/>
    </source>
</evidence>
<keyword evidence="5 13" id="KW-0349">Heme</keyword>
<feature type="binding site" description="axial binding residue" evidence="15">
    <location>
        <position position="68"/>
    </location>
    <ligand>
        <name>heme</name>
        <dbReference type="ChEBI" id="CHEBI:30413"/>
        <label>1</label>
    </ligand>
    <ligandPart>
        <name>Fe</name>
        <dbReference type="ChEBI" id="CHEBI:18248"/>
    </ligandPart>
</feature>
<evidence type="ECO:0000256" key="5">
    <source>
        <dbReference type="ARBA" id="ARBA00022617"/>
    </source>
</evidence>
<evidence type="ECO:0000256" key="14">
    <source>
        <dbReference type="PIRSR" id="PIRSR000013-1"/>
    </source>
</evidence>
<comment type="caution">
    <text evidence="18">The sequence shown here is derived from an EMBL/GenBank/DDBJ whole genome shotgun (WGS) entry which is preliminary data.</text>
</comment>
<evidence type="ECO:0000256" key="13">
    <source>
        <dbReference type="PIRNR" id="PIRNR000013"/>
    </source>
</evidence>
<comment type="similarity">
    <text evidence="2">Belongs to the NapC/NirT/NrfH family.</text>
</comment>
<dbReference type="PIRSF" id="PIRSF000013">
    <property type="entry name" value="4_hem_cytochrm_NapC"/>
    <property type="match status" value="1"/>
</dbReference>
<dbReference type="InterPro" id="IPR005126">
    <property type="entry name" value="NapC/NirT_cyt_c_N"/>
</dbReference>
<feature type="binding site" description="covalent" evidence="14">
    <location>
        <position position="65"/>
    </location>
    <ligand>
        <name>heme</name>
        <dbReference type="ChEBI" id="CHEBI:30413"/>
        <label>1</label>
    </ligand>
</feature>
<dbReference type="GO" id="GO:0019333">
    <property type="term" value="P:denitrification pathway"/>
    <property type="evidence" value="ECO:0007669"/>
    <property type="project" value="InterPro"/>
</dbReference>
<comment type="subcellular location">
    <subcellularLocation>
        <location evidence="1">Cell membrane</location>
        <topology evidence="1">Single-pass membrane protein</topology>
    </subcellularLocation>
</comment>
<feature type="binding site" description="covalent" evidence="14">
    <location>
        <position position="62"/>
    </location>
    <ligand>
        <name>heme</name>
        <dbReference type="ChEBI" id="CHEBI:30413"/>
        <label>1</label>
    </ligand>
</feature>
<dbReference type="FunFam" id="1.10.3820.10:FF:000001">
    <property type="entry name" value="Cytochrome c-type protein"/>
    <property type="match status" value="1"/>
</dbReference>
<evidence type="ECO:0000256" key="16">
    <source>
        <dbReference type="SAM" id="Phobius"/>
    </source>
</evidence>
<dbReference type="GO" id="GO:0009061">
    <property type="term" value="P:anaerobic respiration"/>
    <property type="evidence" value="ECO:0007669"/>
    <property type="project" value="TreeGrafter"/>
</dbReference>
<evidence type="ECO:0000256" key="15">
    <source>
        <dbReference type="PIRSR" id="PIRSR000013-2"/>
    </source>
</evidence>
<dbReference type="Gene3D" id="1.10.3820.10">
    <property type="entry name" value="Di-heme elbow motif domain"/>
    <property type="match status" value="1"/>
</dbReference>
<dbReference type="GO" id="GO:0009055">
    <property type="term" value="F:electron transfer activity"/>
    <property type="evidence" value="ECO:0007669"/>
    <property type="project" value="TreeGrafter"/>
</dbReference>
<evidence type="ECO:0000256" key="9">
    <source>
        <dbReference type="ARBA" id="ARBA00022989"/>
    </source>
</evidence>
<dbReference type="InterPro" id="IPR038266">
    <property type="entry name" value="NapC/NirT_cytc_sf"/>
</dbReference>
<dbReference type="InterPro" id="IPR051174">
    <property type="entry name" value="Cytochrome_c-type_ET"/>
</dbReference>
<feature type="binding site" description="covalent" evidence="14">
    <location>
        <position position="188"/>
    </location>
    <ligand>
        <name>heme</name>
        <dbReference type="ChEBI" id="CHEBI:30413"/>
        <label>4</label>
    </ligand>
</feature>
<name>A0A4Q9VVU5_9HYPH</name>
<protein>
    <recommendedName>
        <fullName evidence="13">Cytochrome c-type protein</fullName>
    </recommendedName>
</protein>
<dbReference type="Proteomes" id="UP000292781">
    <property type="component" value="Unassembled WGS sequence"/>
</dbReference>
<keyword evidence="19" id="KW-1185">Reference proteome</keyword>
<dbReference type="GO" id="GO:0005886">
    <property type="term" value="C:plasma membrane"/>
    <property type="evidence" value="ECO:0007669"/>
    <property type="project" value="UniProtKB-SubCell"/>
</dbReference>
<keyword evidence="7 13" id="KW-0479">Metal-binding</keyword>
<accession>A0A4Q9VVU5</accession>
<evidence type="ECO:0000256" key="12">
    <source>
        <dbReference type="ARBA" id="ARBA00055242"/>
    </source>
</evidence>
<evidence type="ECO:0000256" key="8">
    <source>
        <dbReference type="ARBA" id="ARBA00022982"/>
    </source>
</evidence>
<dbReference type="SUPFAM" id="SSF48695">
    <property type="entry name" value="Multiheme cytochromes"/>
    <property type="match status" value="1"/>
</dbReference>
<keyword evidence="4" id="KW-1003">Cell membrane</keyword>
<feature type="transmembrane region" description="Helical" evidence="16">
    <location>
        <begin position="21"/>
        <end position="49"/>
    </location>
</feature>
<feature type="binding site" description="axial binding residue" evidence="15">
    <location>
        <position position="114"/>
    </location>
    <ligand>
        <name>heme</name>
        <dbReference type="ChEBI" id="CHEBI:30413"/>
        <label>1</label>
    </ligand>
    <ligandPart>
        <name>Fe</name>
        <dbReference type="ChEBI" id="CHEBI:18248"/>
    </ligandPart>
</feature>
<feature type="binding site" description="axial binding residue" evidence="15">
    <location>
        <position position="157"/>
    </location>
    <ligand>
        <name>heme</name>
        <dbReference type="ChEBI" id="CHEBI:30413"/>
        <label>3</label>
    </ligand>
    <ligandPart>
        <name>Fe</name>
        <dbReference type="ChEBI" id="CHEBI:18248"/>
    </ligandPart>
</feature>
<dbReference type="InterPro" id="IPR024717">
    <property type="entry name" value="NapC/NirT/NrfH"/>
</dbReference>
<comment type="function">
    <text evidence="12">Mediates electron flow from quinones to the NapAB complex.</text>
</comment>
<dbReference type="GO" id="GO:0020037">
    <property type="term" value="F:heme binding"/>
    <property type="evidence" value="ECO:0007669"/>
    <property type="project" value="InterPro"/>
</dbReference>
<dbReference type="PANTHER" id="PTHR30333">
    <property type="entry name" value="CYTOCHROME C-TYPE PROTEIN"/>
    <property type="match status" value="1"/>
</dbReference>
<organism evidence="18 19">
    <name type="scientific">Siculibacillus lacustris</name>
    <dbReference type="NCBI Taxonomy" id="1549641"/>
    <lineage>
        <taxon>Bacteria</taxon>
        <taxon>Pseudomonadati</taxon>
        <taxon>Pseudomonadota</taxon>
        <taxon>Alphaproteobacteria</taxon>
        <taxon>Hyphomicrobiales</taxon>
        <taxon>Ancalomicrobiaceae</taxon>
        <taxon>Siculibacillus</taxon>
    </lineage>
</organism>
<dbReference type="OrthoDB" id="7360653at2"/>
<feature type="binding site" description="covalent" evidence="14">
    <location>
        <position position="92"/>
    </location>
    <ligand>
        <name>heme</name>
        <dbReference type="ChEBI" id="CHEBI:30413"/>
        <label>2</label>
    </ligand>
</feature>
<dbReference type="InterPro" id="IPR036280">
    <property type="entry name" value="Multihaem_cyt_sf"/>
</dbReference>
<keyword evidence="8 13" id="KW-0249">Electron transport</keyword>
<feature type="binding site" description="axial binding residue" evidence="15">
    <location>
        <position position="189"/>
    </location>
    <ligand>
        <name>heme</name>
        <dbReference type="ChEBI" id="CHEBI:30413"/>
        <label>4</label>
    </ligand>
    <ligandPart>
        <name>Fe</name>
        <dbReference type="ChEBI" id="CHEBI:18248"/>
    </ligandPart>
</feature>
<keyword evidence="3 13" id="KW-0813">Transport</keyword>
<evidence type="ECO:0000256" key="1">
    <source>
        <dbReference type="ARBA" id="ARBA00004162"/>
    </source>
</evidence>
<evidence type="ECO:0000259" key="17">
    <source>
        <dbReference type="Pfam" id="PF03264"/>
    </source>
</evidence>
<evidence type="ECO:0000256" key="11">
    <source>
        <dbReference type="ARBA" id="ARBA00023136"/>
    </source>
</evidence>